<dbReference type="InterPro" id="IPR002699">
    <property type="entry name" value="V_ATPase_D"/>
</dbReference>
<dbReference type="PANTHER" id="PTHR11671">
    <property type="entry name" value="V-TYPE ATP SYNTHASE SUBUNIT D"/>
    <property type="match status" value="1"/>
</dbReference>
<keyword evidence="4" id="KW-0066">ATP synthesis</keyword>
<proteinExistence type="inferred from homology"/>
<dbReference type="Gene3D" id="1.10.287.3240">
    <property type="match status" value="1"/>
</dbReference>
<gene>
    <name evidence="4" type="primary">atpD</name>
    <name evidence="5" type="ORF">A2Y75_04415</name>
</gene>
<keyword evidence="3 4" id="KW-0406">Ion transport</keyword>
<dbReference type="NCBIfam" id="TIGR00309">
    <property type="entry name" value="V_ATPase_subD"/>
    <property type="match status" value="1"/>
</dbReference>
<evidence type="ECO:0000313" key="6">
    <source>
        <dbReference type="Proteomes" id="UP000177876"/>
    </source>
</evidence>
<evidence type="ECO:0000256" key="1">
    <source>
        <dbReference type="ARBA" id="ARBA00005850"/>
    </source>
</evidence>
<keyword evidence="2 4" id="KW-0813">Transport</keyword>
<comment type="caution">
    <text evidence="5">The sequence shown here is derived from an EMBL/GenBank/DDBJ whole genome shotgun (WGS) entry which is preliminary data.</text>
</comment>
<comment type="function">
    <text evidence="4">Produces ATP from ADP in the presence of a proton gradient across the membrane.</text>
</comment>
<name>A0A1F2WGI6_9ACTN</name>
<accession>A0A1F2WGI6</accession>
<dbReference type="STRING" id="1797197.A2Y75_04415"/>
<comment type="similarity">
    <text evidence="1 4">Belongs to the V-ATPase D subunit family.</text>
</comment>
<dbReference type="EMBL" id="MELK01000050">
    <property type="protein sequence ID" value="OFW55967.1"/>
    <property type="molecule type" value="Genomic_DNA"/>
</dbReference>
<dbReference type="HAMAP" id="MF_00271">
    <property type="entry name" value="ATP_synth_D_arch"/>
    <property type="match status" value="1"/>
</dbReference>
<protein>
    <recommendedName>
        <fullName evidence="4">V-type ATP synthase subunit D</fullName>
    </recommendedName>
    <alternativeName>
        <fullName evidence="4">V-ATPase subunit D</fullName>
    </alternativeName>
</protein>
<reference evidence="5 6" key="1">
    <citation type="journal article" date="2016" name="Nat. Commun.">
        <title>Thousands of microbial genomes shed light on interconnected biogeochemical processes in an aquifer system.</title>
        <authorList>
            <person name="Anantharaman K."/>
            <person name="Brown C.T."/>
            <person name="Hug L.A."/>
            <person name="Sharon I."/>
            <person name="Castelle C.J."/>
            <person name="Probst A.J."/>
            <person name="Thomas B.C."/>
            <person name="Singh A."/>
            <person name="Wilkins M.J."/>
            <person name="Karaoz U."/>
            <person name="Brodie E.L."/>
            <person name="Williams K.H."/>
            <person name="Hubbard S.S."/>
            <person name="Banfield J.F."/>
        </authorList>
    </citation>
    <scope>NUCLEOTIDE SEQUENCE [LARGE SCALE GENOMIC DNA]</scope>
</reference>
<evidence type="ECO:0000256" key="3">
    <source>
        <dbReference type="ARBA" id="ARBA00023065"/>
    </source>
</evidence>
<dbReference type="Pfam" id="PF01813">
    <property type="entry name" value="ATP-synt_D"/>
    <property type="match status" value="1"/>
</dbReference>
<dbReference type="Proteomes" id="UP000177876">
    <property type="component" value="Unassembled WGS sequence"/>
</dbReference>
<dbReference type="GO" id="GO:0005524">
    <property type="term" value="F:ATP binding"/>
    <property type="evidence" value="ECO:0007669"/>
    <property type="project" value="UniProtKB-UniRule"/>
</dbReference>
<organism evidence="5 6">
    <name type="scientific">Candidatus Solincola sediminis</name>
    <dbReference type="NCBI Taxonomy" id="1797199"/>
    <lineage>
        <taxon>Bacteria</taxon>
        <taxon>Bacillati</taxon>
        <taxon>Actinomycetota</taxon>
        <taxon>Candidatus Geothermincolia</taxon>
        <taxon>Candidatus Geothermincolales</taxon>
        <taxon>Candidatus Geothermincolaceae</taxon>
        <taxon>Candidatus Solincola</taxon>
    </lineage>
</organism>
<dbReference type="GO" id="GO:0046933">
    <property type="term" value="F:proton-transporting ATP synthase activity, rotational mechanism"/>
    <property type="evidence" value="ECO:0007669"/>
    <property type="project" value="UniProtKB-UniRule"/>
</dbReference>
<evidence type="ECO:0000313" key="5">
    <source>
        <dbReference type="EMBL" id="OFW55967.1"/>
    </source>
</evidence>
<evidence type="ECO:0000256" key="2">
    <source>
        <dbReference type="ARBA" id="ARBA00022448"/>
    </source>
</evidence>
<evidence type="ECO:0000256" key="4">
    <source>
        <dbReference type="HAMAP-Rule" id="MF_00271"/>
    </source>
</evidence>
<dbReference type="GO" id="GO:0046961">
    <property type="term" value="F:proton-transporting ATPase activity, rotational mechanism"/>
    <property type="evidence" value="ECO:0007669"/>
    <property type="project" value="InterPro"/>
</dbReference>
<keyword evidence="4" id="KW-0375">Hydrogen ion transport</keyword>
<dbReference type="GO" id="GO:0042777">
    <property type="term" value="P:proton motive force-driven plasma membrane ATP synthesis"/>
    <property type="evidence" value="ECO:0007669"/>
    <property type="project" value="UniProtKB-UniRule"/>
</dbReference>
<sequence>MRINVNPNRMELLKLRRRTAIAKRGHKLLKDKLDELMKRFMALIRESGSAREKVEAKLQEAYTIFSIARAEVTAEEVEEAFAVPSAVLDVEVGEKRIMGVKAPHFEIRFQGGYDCYSLTTTPMAFDAALEHYRELLPMMIELGEKENNIRLLAIEIEKTRRRVNALEYVLIPSLEETVVYISMKLDEMERSYRTQLMKIKSMQSAVS</sequence>
<dbReference type="AlphaFoldDB" id="A0A1F2WGI6"/>